<keyword evidence="2" id="KW-1185">Reference proteome</keyword>
<accession>A0A8T2KLC5</accession>
<gene>
    <name evidence="1" type="ORF">GDO86_002081</name>
</gene>
<dbReference type="EMBL" id="JAACNH010000001">
    <property type="protein sequence ID" value="KAG8456147.1"/>
    <property type="molecule type" value="Genomic_DNA"/>
</dbReference>
<dbReference type="EMBL" id="JAACNH010000001">
    <property type="protein sequence ID" value="KAG8456146.1"/>
    <property type="molecule type" value="Genomic_DNA"/>
</dbReference>
<reference evidence="1" key="1">
    <citation type="thesis" date="2020" institute="ProQuest LLC" country="789 East Eisenhower Parkway, Ann Arbor, MI, USA">
        <title>Comparative Genomics and Chromosome Evolution.</title>
        <authorList>
            <person name="Mudd A.B."/>
        </authorList>
    </citation>
    <scope>NUCLEOTIDE SEQUENCE</scope>
    <source>
        <strain evidence="1">Female2</strain>
        <tissue evidence="1">Blood</tissue>
    </source>
</reference>
<organism evidence="1 2">
    <name type="scientific">Hymenochirus boettgeri</name>
    <name type="common">Congo dwarf clawed frog</name>
    <dbReference type="NCBI Taxonomy" id="247094"/>
    <lineage>
        <taxon>Eukaryota</taxon>
        <taxon>Metazoa</taxon>
        <taxon>Chordata</taxon>
        <taxon>Craniata</taxon>
        <taxon>Vertebrata</taxon>
        <taxon>Euteleostomi</taxon>
        <taxon>Amphibia</taxon>
        <taxon>Batrachia</taxon>
        <taxon>Anura</taxon>
        <taxon>Pipoidea</taxon>
        <taxon>Pipidae</taxon>
        <taxon>Pipinae</taxon>
        <taxon>Hymenochirus</taxon>
    </lineage>
</organism>
<protein>
    <submittedName>
        <fullName evidence="1">Uncharacterized protein</fullName>
    </submittedName>
</protein>
<dbReference type="AlphaFoldDB" id="A0A8T2KLC5"/>
<evidence type="ECO:0000313" key="1">
    <source>
        <dbReference type="EMBL" id="KAG8456147.1"/>
    </source>
</evidence>
<sequence>MGQVTVLLPGHCSVMLGIDHPIFHPDQLAFPPSPTICPNQTCPKTTAVRAWSPR</sequence>
<dbReference type="Proteomes" id="UP000812440">
    <property type="component" value="Chromosome 1"/>
</dbReference>
<comment type="caution">
    <text evidence="1">The sequence shown here is derived from an EMBL/GenBank/DDBJ whole genome shotgun (WGS) entry which is preliminary data.</text>
</comment>
<name>A0A8T2KLC5_9PIPI</name>
<proteinExistence type="predicted"/>
<evidence type="ECO:0000313" key="2">
    <source>
        <dbReference type="Proteomes" id="UP000812440"/>
    </source>
</evidence>